<dbReference type="Proteomes" id="UP001597092">
    <property type="component" value="Unassembled WGS sequence"/>
</dbReference>
<name>A0ABD6DQV2_9EURY</name>
<keyword evidence="1" id="KW-0812">Transmembrane</keyword>
<keyword evidence="1" id="KW-1133">Transmembrane helix</keyword>
<keyword evidence="3" id="KW-1185">Reference proteome</keyword>
<sequence>MSSSSTREPLSRAAFAALVAATRDAIDTEAARGTGRGTSRAQTTPVVALIALFAVCTGLSLYATTLGAVTPGETENALAEPTLERVYDDASEGGVLSPVGLPSAGPATPDGYRVAVAVTTPKGRWTNGRRPPESAGVAIDHADRPVSVSMGDGDVVWGTLDVWVWR</sequence>
<dbReference type="RefSeq" id="WP_256307976.1">
    <property type="nucleotide sequence ID" value="NZ_JANHAW010000002.1"/>
</dbReference>
<dbReference type="InterPro" id="IPR055709">
    <property type="entry name" value="DUF7285"/>
</dbReference>
<keyword evidence="1" id="KW-0472">Membrane</keyword>
<accession>A0ABD6DQV2</accession>
<gene>
    <name evidence="2" type="ORF">ACFSAS_02835</name>
</gene>
<evidence type="ECO:0008006" key="4">
    <source>
        <dbReference type="Google" id="ProtNLM"/>
    </source>
</evidence>
<feature type="transmembrane region" description="Helical" evidence="1">
    <location>
        <begin position="49"/>
        <end position="69"/>
    </location>
</feature>
<dbReference type="Pfam" id="PF23956">
    <property type="entry name" value="DUF7285"/>
    <property type="match status" value="1"/>
</dbReference>
<evidence type="ECO:0000313" key="3">
    <source>
        <dbReference type="Proteomes" id="UP001597092"/>
    </source>
</evidence>
<proteinExistence type="predicted"/>
<organism evidence="2 3">
    <name type="scientific">Halobellus litoreus</name>
    <dbReference type="NCBI Taxonomy" id="755310"/>
    <lineage>
        <taxon>Archaea</taxon>
        <taxon>Methanobacteriati</taxon>
        <taxon>Methanobacteriota</taxon>
        <taxon>Stenosarchaea group</taxon>
        <taxon>Halobacteria</taxon>
        <taxon>Halobacteriales</taxon>
        <taxon>Haloferacaceae</taxon>
        <taxon>Halobellus</taxon>
    </lineage>
</organism>
<evidence type="ECO:0000313" key="2">
    <source>
        <dbReference type="EMBL" id="MFD1684541.1"/>
    </source>
</evidence>
<evidence type="ECO:0000256" key="1">
    <source>
        <dbReference type="SAM" id="Phobius"/>
    </source>
</evidence>
<dbReference type="AlphaFoldDB" id="A0ABD6DQV2"/>
<reference evidence="2 3" key="1">
    <citation type="journal article" date="2019" name="Int. J. Syst. Evol. Microbiol.">
        <title>The Global Catalogue of Microorganisms (GCM) 10K type strain sequencing project: providing services to taxonomists for standard genome sequencing and annotation.</title>
        <authorList>
            <consortium name="The Broad Institute Genomics Platform"/>
            <consortium name="The Broad Institute Genome Sequencing Center for Infectious Disease"/>
            <person name="Wu L."/>
            <person name="Ma J."/>
        </authorList>
    </citation>
    <scope>NUCLEOTIDE SEQUENCE [LARGE SCALE GENOMIC DNA]</scope>
    <source>
        <strain evidence="2 3">CGMCC 1.10387</strain>
    </source>
</reference>
<comment type="caution">
    <text evidence="2">The sequence shown here is derived from an EMBL/GenBank/DDBJ whole genome shotgun (WGS) entry which is preliminary data.</text>
</comment>
<dbReference type="EMBL" id="JBHUDP010000001">
    <property type="protein sequence ID" value="MFD1684541.1"/>
    <property type="molecule type" value="Genomic_DNA"/>
</dbReference>
<protein>
    <recommendedName>
        <fullName evidence="4">Archaeal Type IV pilin N-terminal domain-containing protein</fullName>
    </recommendedName>
</protein>